<keyword evidence="1" id="KW-0175">Coiled coil</keyword>
<evidence type="ECO:0000313" key="3">
    <source>
        <dbReference type="Proteomes" id="UP000069697"/>
    </source>
</evidence>
<protein>
    <submittedName>
        <fullName evidence="2">Uncharacterized protein</fullName>
    </submittedName>
</protein>
<dbReference type="AlphaFoldDB" id="A0A117I1L8"/>
<organism evidence="2 3">
    <name type="scientific">Paenibacillus amylolyticus</name>
    <dbReference type="NCBI Taxonomy" id="1451"/>
    <lineage>
        <taxon>Bacteria</taxon>
        <taxon>Bacillati</taxon>
        <taxon>Bacillota</taxon>
        <taxon>Bacilli</taxon>
        <taxon>Bacillales</taxon>
        <taxon>Paenibacillaceae</taxon>
        <taxon>Paenibacillus</taxon>
    </lineage>
</organism>
<dbReference type="EMBL" id="BCNV01000001">
    <property type="protein sequence ID" value="GAS82442.1"/>
    <property type="molecule type" value="Genomic_DNA"/>
</dbReference>
<sequence length="120" mass="14195">MMIRAHELLQTRVLRRQIRDLCDTAIDALAMERSIKPIKQQIKMLRNDLEELERSIDKNAEYEGLIWKEPSGYKVEGTVIGLCKHCDREVFSGQKFPDPKEEGLFCNYYCRRVYRNNSIK</sequence>
<evidence type="ECO:0000256" key="1">
    <source>
        <dbReference type="SAM" id="Coils"/>
    </source>
</evidence>
<comment type="caution">
    <text evidence="2">The sequence shown here is derived from an EMBL/GenBank/DDBJ whole genome shotgun (WGS) entry which is preliminary data.</text>
</comment>
<feature type="coiled-coil region" evidence="1">
    <location>
        <begin position="35"/>
        <end position="62"/>
    </location>
</feature>
<reference evidence="2 3" key="1">
    <citation type="journal article" date="2016" name="Genome Announc.">
        <title>Draft Genome Sequence of Paenibacillus amylolyticus Heshi-A3, Isolated from Fermented Rice Bran in a Japanese Fermented Seafood Dish.</title>
        <authorList>
            <person name="Akuzawa S."/>
            <person name="Nagaoka J."/>
            <person name="Kanekatsu M."/>
            <person name="Kubota E."/>
            <person name="Ohtake R."/>
            <person name="Suzuki T."/>
            <person name="Kanesaki Y."/>
        </authorList>
    </citation>
    <scope>NUCLEOTIDE SEQUENCE [LARGE SCALE GENOMIC DNA]</scope>
    <source>
        <strain evidence="2 3">Heshi-A3</strain>
    </source>
</reference>
<proteinExistence type="predicted"/>
<evidence type="ECO:0000313" key="2">
    <source>
        <dbReference type="EMBL" id="GAS82442.1"/>
    </source>
</evidence>
<gene>
    <name evidence="2" type="ORF">PAHA3_2516</name>
</gene>
<dbReference type="Proteomes" id="UP000069697">
    <property type="component" value="Unassembled WGS sequence"/>
</dbReference>
<accession>A0A117I1L8</accession>
<reference evidence="3" key="2">
    <citation type="submission" date="2016-01" db="EMBL/GenBank/DDBJ databases">
        <title>Draft Genome Sequence of Paenibacillus amylolyticus Heshi-A3 that Was Isolated from Fermented Rice Bran with Aging Salted Mackerel, Which Was Named Heshiko as Traditional Fermented Seafood in Japan.</title>
        <authorList>
            <person name="Akuzawa S."/>
            <person name="Nakagawa J."/>
            <person name="Kanekatsu T."/>
            <person name="Kubota E."/>
            <person name="Ohtake R."/>
            <person name="Suzuki T."/>
            <person name="Kanesaki Y."/>
        </authorList>
    </citation>
    <scope>NUCLEOTIDE SEQUENCE [LARGE SCALE GENOMIC DNA]</scope>
    <source>
        <strain evidence="3">Heshi-A3</strain>
    </source>
</reference>
<name>A0A117I1L8_PAEAM</name>